<dbReference type="EMBL" id="CP001100">
    <property type="protein sequence ID" value="ACF12761.1"/>
    <property type="molecule type" value="Genomic_DNA"/>
</dbReference>
<evidence type="ECO:0000313" key="1">
    <source>
        <dbReference type="EMBL" id="ACF12761.1"/>
    </source>
</evidence>
<dbReference type="AlphaFoldDB" id="B3QTL5"/>
<protein>
    <submittedName>
        <fullName evidence="1">Uncharacterized protein</fullName>
    </submittedName>
</protein>
<name>B3QTL5_CHLT3</name>
<dbReference type="KEGG" id="cts:Ctha_0290"/>
<organism evidence="1 2">
    <name type="scientific">Chloroherpeton thalassium (strain ATCC 35110 / GB-78)</name>
    <dbReference type="NCBI Taxonomy" id="517418"/>
    <lineage>
        <taxon>Bacteria</taxon>
        <taxon>Pseudomonadati</taxon>
        <taxon>Chlorobiota</taxon>
        <taxon>Chlorobiia</taxon>
        <taxon>Chlorobiales</taxon>
        <taxon>Chloroherpetonaceae</taxon>
        <taxon>Chloroherpeton</taxon>
    </lineage>
</organism>
<keyword evidence="2" id="KW-1185">Reference proteome</keyword>
<dbReference type="STRING" id="517418.Ctha_0290"/>
<evidence type="ECO:0000313" key="2">
    <source>
        <dbReference type="Proteomes" id="UP000001208"/>
    </source>
</evidence>
<dbReference type="HOGENOM" id="CLU_2750437_0_0_10"/>
<accession>B3QTL5</accession>
<proteinExistence type="predicted"/>
<reference evidence="1 2" key="1">
    <citation type="submission" date="2008-06" db="EMBL/GenBank/DDBJ databases">
        <title>Complete sequence of Chloroherpeton thalassium ATCC 35110.</title>
        <authorList>
            <consortium name="US DOE Joint Genome Institute"/>
            <person name="Lucas S."/>
            <person name="Copeland A."/>
            <person name="Lapidus A."/>
            <person name="Glavina del Rio T."/>
            <person name="Dalin E."/>
            <person name="Tice H."/>
            <person name="Bruce D."/>
            <person name="Goodwin L."/>
            <person name="Pitluck S."/>
            <person name="Schmutz J."/>
            <person name="Larimer F."/>
            <person name="Land M."/>
            <person name="Hauser L."/>
            <person name="Kyrpides N."/>
            <person name="Mikhailova N."/>
            <person name="Liu Z."/>
            <person name="Li T."/>
            <person name="Zhao F."/>
            <person name="Overmann J."/>
            <person name="Bryant D.A."/>
            <person name="Richardson P."/>
        </authorList>
    </citation>
    <scope>NUCLEOTIDE SEQUENCE [LARGE SCALE GENOMIC DNA]</scope>
    <source>
        <strain evidence="2">ATCC 35110 / GB-78</strain>
    </source>
</reference>
<gene>
    <name evidence="1" type="ordered locus">Ctha_0290</name>
</gene>
<dbReference type="Proteomes" id="UP000001208">
    <property type="component" value="Chromosome"/>
</dbReference>
<sequence>MDKNEFIGEFQSMEMSEKISFCVFGALDTILQGVSNTMNSVLPVANDIIAFNSPGGAQKVQERAKKSDNS</sequence>